<protein>
    <submittedName>
        <fullName evidence="3">Uncharacterized protein</fullName>
    </submittedName>
</protein>
<dbReference type="EMBL" id="RCMV01000309">
    <property type="protein sequence ID" value="KAG3219477.1"/>
    <property type="molecule type" value="Genomic_DNA"/>
</dbReference>
<dbReference type="Proteomes" id="UP000251314">
    <property type="component" value="Unassembled WGS sequence"/>
</dbReference>
<dbReference type="EMBL" id="RCML01001388">
    <property type="protein sequence ID" value="KAG2962988.1"/>
    <property type="molecule type" value="Genomic_DNA"/>
</dbReference>
<evidence type="ECO:0000313" key="2">
    <source>
        <dbReference type="EMBL" id="KAG3219477.1"/>
    </source>
</evidence>
<proteinExistence type="predicted"/>
<comment type="caution">
    <text evidence="3">The sequence shown here is derived from an EMBL/GenBank/DDBJ whole genome shotgun (WGS) entry which is preliminary data.</text>
</comment>
<dbReference type="Proteomes" id="UP000697107">
    <property type="component" value="Unassembled WGS sequence"/>
</dbReference>
<dbReference type="STRING" id="29920.A0A329RA34"/>
<dbReference type="VEuPathDB" id="FungiDB:PC110_g22010"/>
<sequence>MDLAASVLGISKTRAVVYINSVLDVLSGMAKEVVTLPCEDELPTVEDGFFAIVGFPVASLP</sequence>
<accession>A0A329RA34</accession>
<dbReference type="Proteomes" id="UP000760860">
    <property type="component" value="Unassembled WGS sequence"/>
</dbReference>
<reference evidence="3 4" key="1">
    <citation type="submission" date="2018-01" db="EMBL/GenBank/DDBJ databases">
        <title>Draft genome of the strawberry crown rot pathogen Phytophthora cactorum.</title>
        <authorList>
            <person name="Armitage A.D."/>
            <person name="Lysoe E."/>
            <person name="Nellist C.F."/>
            <person name="Harrison R.J."/>
            <person name="Brurberg M.B."/>
        </authorList>
    </citation>
    <scope>NUCLEOTIDE SEQUENCE [LARGE SCALE GENOMIC DNA]</scope>
    <source>
        <strain evidence="3 4">10300</strain>
    </source>
</reference>
<evidence type="ECO:0000313" key="3">
    <source>
        <dbReference type="EMBL" id="RAW21547.1"/>
    </source>
</evidence>
<dbReference type="EMBL" id="MJFZ01001695">
    <property type="protein sequence ID" value="RAW21547.1"/>
    <property type="molecule type" value="Genomic_DNA"/>
</dbReference>
<organism evidence="3 4">
    <name type="scientific">Phytophthora cactorum</name>
    <dbReference type="NCBI Taxonomy" id="29920"/>
    <lineage>
        <taxon>Eukaryota</taxon>
        <taxon>Sar</taxon>
        <taxon>Stramenopiles</taxon>
        <taxon>Oomycota</taxon>
        <taxon>Peronosporomycetes</taxon>
        <taxon>Peronosporales</taxon>
        <taxon>Peronosporaceae</taxon>
        <taxon>Phytophthora</taxon>
    </lineage>
</organism>
<dbReference type="AlphaFoldDB" id="A0A329RA34"/>
<dbReference type="OrthoDB" id="104159at2759"/>
<name>A0A329RA34_9STRA</name>
<evidence type="ECO:0000313" key="4">
    <source>
        <dbReference type="Proteomes" id="UP000251314"/>
    </source>
</evidence>
<gene>
    <name evidence="3" type="ORF">PC110_g22010</name>
    <name evidence="1" type="ORF">PC118_g21124</name>
    <name evidence="2" type="ORF">PC129_g9741</name>
</gene>
<keyword evidence="4" id="KW-1185">Reference proteome</keyword>
<reference evidence="1" key="2">
    <citation type="submission" date="2018-10" db="EMBL/GenBank/DDBJ databases">
        <title>Effector identification in a new, highly contiguous assembly of the strawberry crown rot pathogen Phytophthora cactorum.</title>
        <authorList>
            <person name="Armitage A.D."/>
            <person name="Nellist C.F."/>
            <person name="Bates H."/>
            <person name="Vickerstaff R.J."/>
            <person name="Harrison R.J."/>
        </authorList>
    </citation>
    <scope>NUCLEOTIDE SEQUENCE</scope>
    <source>
        <strain evidence="1">P415</strain>
        <strain evidence="2">P421</strain>
    </source>
</reference>
<evidence type="ECO:0000313" key="1">
    <source>
        <dbReference type="EMBL" id="KAG2962988.1"/>
    </source>
</evidence>